<reference evidence="1 2" key="1">
    <citation type="submission" date="2020-02" db="EMBL/GenBank/DDBJ databases">
        <title>Complete genome sequence of Flavobacteriaceae bacterium.</title>
        <authorList>
            <person name="Kim S.-J."/>
            <person name="Kim Y.-S."/>
            <person name="Kim K.-H."/>
        </authorList>
    </citation>
    <scope>NUCLEOTIDE SEQUENCE [LARGE SCALE GENOMIC DNA]</scope>
    <source>
        <strain evidence="1 2">RR4-40</strain>
    </source>
</reference>
<evidence type="ECO:0000313" key="1">
    <source>
        <dbReference type="EMBL" id="QIE58410.1"/>
    </source>
</evidence>
<organism evidence="1 2">
    <name type="scientific">Rasiella rasia</name>
    <dbReference type="NCBI Taxonomy" id="2744027"/>
    <lineage>
        <taxon>Bacteria</taxon>
        <taxon>Pseudomonadati</taxon>
        <taxon>Bacteroidota</taxon>
        <taxon>Flavobacteriia</taxon>
        <taxon>Flavobacteriales</taxon>
        <taxon>Flavobacteriaceae</taxon>
        <taxon>Rasiella</taxon>
    </lineage>
</organism>
<dbReference type="EMBL" id="CP049057">
    <property type="protein sequence ID" value="QIE58410.1"/>
    <property type="molecule type" value="Genomic_DNA"/>
</dbReference>
<dbReference type="PROSITE" id="PS51257">
    <property type="entry name" value="PROKAR_LIPOPROTEIN"/>
    <property type="match status" value="1"/>
</dbReference>
<name>A0A6G6GIT4_9FLAO</name>
<protein>
    <recommendedName>
        <fullName evidence="3">Lipoprotein</fullName>
    </recommendedName>
</protein>
<dbReference type="AlphaFoldDB" id="A0A6G6GIT4"/>
<evidence type="ECO:0008006" key="3">
    <source>
        <dbReference type="Google" id="ProtNLM"/>
    </source>
</evidence>
<dbReference type="Proteomes" id="UP000505306">
    <property type="component" value="Chromosome"/>
</dbReference>
<accession>A0A6G6GIT4</accession>
<sequence>MKNLISTLLIILMGCNSEYEFETIASYQAEQSNLSTHLTVVGKVLSGEDLGEGLADGFITSEKFSDTIHFQATPTKVLTLKYKNIEMINQKSFAPTLLQCLNQMGYIDYNKEELEELGKIVRAATYGPKGTFLKGQTKLIKVQDVTYKTF</sequence>
<proteinExistence type="predicted"/>
<evidence type="ECO:0000313" key="2">
    <source>
        <dbReference type="Proteomes" id="UP000505306"/>
    </source>
</evidence>
<dbReference type="KEGG" id="mgel:G5B37_02170"/>
<keyword evidence="2" id="KW-1185">Reference proteome</keyword>
<gene>
    <name evidence="1" type="ORF">G5B37_02170</name>
</gene>
<dbReference type="RefSeq" id="WP_164678416.1">
    <property type="nucleotide sequence ID" value="NZ_CP049057.1"/>
</dbReference>